<dbReference type="Proteomes" id="UP000325577">
    <property type="component" value="Linkage Group LG0"/>
</dbReference>
<accession>A0A5J5C7E2</accession>
<keyword evidence="2" id="KW-1185">Reference proteome</keyword>
<evidence type="ECO:0000313" key="1">
    <source>
        <dbReference type="EMBL" id="KAA8549561.1"/>
    </source>
</evidence>
<evidence type="ECO:0000313" key="2">
    <source>
        <dbReference type="Proteomes" id="UP000325577"/>
    </source>
</evidence>
<proteinExistence type="predicted"/>
<dbReference type="EMBL" id="CM018031">
    <property type="protein sequence ID" value="KAA8549561.1"/>
    <property type="molecule type" value="Genomic_DNA"/>
</dbReference>
<organism evidence="1 2">
    <name type="scientific">Nyssa sinensis</name>
    <dbReference type="NCBI Taxonomy" id="561372"/>
    <lineage>
        <taxon>Eukaryota</taxon>
        <taxon>Viridiplantae</taxon>
        <taxon>Streptophyta</taxon>
        <taxon>Embryophyta</taxon>
        <taxon>Tracheophyta</taxon>
        <taxon>Spermatophyta</taxon>
        <taxon>Magnoliopsida</taxon>
        <taxon>eudicotyledons</taxon>
        <taxon>Gunneridae</taxon>
        <taxon>Pentapetalae</taxon>
        <taxon>asterids</taxon>
        <taxon>Cornales</taxon>
        <taxon>Nyssaceae</taxon>
        <taxon>Nyssa</taxon>
    </lineage>
</organism>
<protein>
    <submittedName>
        <fullName evidence="1">Uncharacterized protein</fullName>
    </submittedName>
</protein>
<reference evidence="1 2" key="1">
    <citation type="submission" date="2019-09" db="EMBL/GenBank/DDBJ databases">
        <title>A chromosome-level genome assembly of the Chinese tupelo Nyssa sinensis.</title>
        <authorList>
            <person name="Yang X."/>
            <person name="Kang M."/>
            <person name="Yang Y."/>
            <person name="Xiong H."/>
            <person name="Wang M."/>
            <person name="Zhang Z."/>
            <person name="Wang Z."/>
            <person name="Wu H."/>
            <person name="Ma T."/>
            <person name="Liu J."/>
            <person name="Xi Z."/>
        </authorList>
    </citation>
    <scope>NUCLEOTIDE SEQUENCE [LARGE SCALE GENOMIC DNA]</scope>
    <source>
        <strain evidence="1">J267</strain>
        <tissue evidence="1">Leaf</tissue>
    </source>
</reference>
<name>A0A5J5C7E2_9ASTE</name>
<gene>
    <name evidence="1" type="ORF">F0562_001421</name>
</gene>
<dbReference type="AlphaFoldDB" id="A0A5J5C7E2"/>
<sequence length="97" mass="11017">MILQNIDLRPAKMQHLLVHGVQQDQKEASSFHLLQPNGREDCLCFLPLFDALLLFNFDSRSTKKNPVGGDFGRCILLLHLEASELKILRREEGCMGP</sequence>